<dbReference type="Proteomes" id="UP000777482">
    <property type="component" value="Unassembled WGS sequence"/>
</dbReference>
<feature type="region of interest" description="Disordered" evidence="1">
    <location>
        <begin position="155"/>
        <end position="190"/>
    </location>
</feature>
<organism evidence="2 3">
    <name type="scientific">Rhodotorula mucilaginosa</name>
    <name type="common">Yeast</name>
    <name type="synonym">Rhodotorula rubra</name>
    <dbReference type="NCBI Taxonomy" id="5537"/>
    <lineage>
        <taxon>Eukaryota</taxon>
        <taxon>Fungi</taxon>
        <taxon>Dikarya</taxon>
        <taxon>Basidiomycota</taxon>
        <taxon>Pucciniomycotina</taxon>
        <taxon>Microbotryomycetes</taxon>
        <taxon>Sporidiobolales</taxon>
        <taxon>Sporidiobolaceae</taxon>
        <taxon>Rhodotorula</taxon>
    </lineage>
</organism>
<comment type="caution">
    <text evidence="2">The sequence shown here is derived from an EMBL/GenBank/DDBJ whole genome shotgun (WGS) entry which is preliminary data.</text>
</comment>
<feature type="region of interest" description="Disordered" evidence="1">
    <location>
        <begin position="33"/>
        <end position="52"/>
    </location>
</feature>
<name>A0A9P6W964_RHOMI</name>
<evidence type="ECO:0000313" key="2">
    <source>
        <dbReference type="EMBL" id="KAG0666597.1"/>
    </source>
</evidence>
<feature type="compositionally biased region" description="Low complexity" evidence="1">
    <location>
        <begin position="37"/>
        <end position="52"/>
    </location>
</feature>
<feature type="compositionally biased region" description="Low complexity" evidence="1">
    <location>
        <begin position="158"/>
        <end position="174"/>
    </location>
</feature>
<proteinExistence type="predicted"/>
<dbReference type="AlphaFoldDB" id="A0A9P6W964"/>
<evidence type="ECO:0000256" key="1">
    <source>
        <dbReference type="SAM" id="MobiDB-lite"/>
    </source>
</evidence>
<protein>
    <submittedName>
        <fullName evidence="2">Uncharacterized protein</fullName>
    </submittedName>
</protein>
<dbReference type="OrthoDB" id="10555461at2759"/>
<keyword evidence="3" id="KW-1185">Reference proteome</keyword>
<accession>A0A9P6W964</accession>
<dbReference type="EMBL" id="PUHQ01000004">
    <property type="protein sequence ID" value="KAG0666597.1"/>
    <property type="molecule type" value="Genomic_DNA"/>
</dbReference>
<reference evidence="2 3" key="1">
    <citation type="submission" date="2020-11" db="EMBL/GenBank/DDBJ databases">
        <title>Kefir isolates.</title>
        <authorList>
            <person name="Marcisauskas S."/>
            <person name="Kim Y."/>
            <person name="Blasche S."/>
        </authorList>
    </citation>
    <scope>NUCLEOTIDE SEQUENCE [LARGE SCALE GENOMIC DNA]</scope>
    <source>
        <strain evidence="2 3">KR</strain>
    </source>
</reference>
<evidence type="ECO:0000313" key="3">
    <source>
        <dbReference type="Proteomes" id="UP000777482"/>
    </source>
</evidence>
<gene>
    <name evidence="2" type="ORF">C6P46_004263</name>
</gene>
<sequence length="229" mass="24916">MPGLLSTPEAQINMKQTAGENVSAEKANLREQFDGYSVASTDSSDSSSDAPSLCVPEIVVTPPNWPSSAEGGLRLDFSCQGWSSSSPEEYSSGDSDARECASILDRLMLSSSPRLKSPQRPVAPDLVLRAARRELLLQEIDAWSRVADERLAQWLQGSPTSSSSSSSSSSTSSSRTRDAQLASRAATRRQPRTSDVDLRVWVLHRALGTRHELYSPRELSARPPWALLV</sequence>